<name>D7MMU5_ARALL</name>
<reference evidence="3" key="1">
    <citation type="journal article" date="2011" name="Nat. Genet.">
        <title>The Arabidopsis lyrata genome sequence and the basis of rapid genome size change.</title>
        <authorList>
            <person name="Hu T.T."/>
            <person name="Pattyn P."/>
            <person name="Bakker E.G."/>
            <person name="Cao J."/>
            <person name="Cheng J.-F."/>
            <person name="Clark R.M."/>
            <person name="Fahlgren N."/>
            <person name="Fawcett J.A."/>
            <person name="Grimwood J."/>
            <person name="Gundlach H."/>
            <person name="Haberer G."/>
            <person name="Hollister J.D."/>
            <person name="Ossowski S."/>
            <person name="Ottilar R.P."/>
            <person name="Salamov A.A."/>
            <person name="Schneeberger K."/>
            <person name="Spannagl M."/>
            <person name="Wang X."/>
            <person name="Yang L."/>
            <person name="Nasrallah M.E."/>
            <person name="Bergelson J."/>
            <person name="Carrington J.C."/>
            <person name="Gaut B.S."/>
            <person name="Schmutz J."/>
            <person name="Mayer K.F.X."/>
            <person name="Van de Peer Y."/>
            <person name="Grigoriev I.V."/>
            <person name="Nordborg M."/>
            <person name="Weigel D."/>
            <person name="Guo Y.-L."/>
        </authorList>
    </citation>
    <scope>NUCLEOTIDE SEQUENCE [LARGE SCALE GENOMIC DNA]</scope>
    <source>
        <strain evidence="3">cv. MN47</strain>
    </source>
</reference>
<sequence length="198" mass="22379">MGLTSLQVCMDSDWLQNIRLHTLLQSVTLPAIKFNIFVQGNDHSVLYFLGHDPVLDQYKVVCNFVSSSSQDLDMINLEHWVFVLEVGDSWKRIEFDQPHISTRPGLCIGGVIYYLAFTSMFEDIVVSFDVRSEEFNIIQAPLVVSAYVGSLGFIEYGGKPAIFYHTSLKENGLVDLWVLENAGNWSRKALSLQPSQLL</sequence>
<keyword evidence="3" id="KW-1185">Reference proteome</keyword>
<dbReference type="InterPro" id="IPR013187">
    <property type="entry name" value="F-box-assoc_dom_typ3"/>
</dbReference>
<gene>
    <name evidence="2" type="ORF">ARALYDRAFT_919536</name>
</gene>
<evidence type="ECO:0000259" key="1">
    <source>
        <dbReference type="Pfam" id="PF08268"/>
    </source>
</evidence>
<dbReference type="Proteomes" id="UP000008694">
    <property type="component" value="Unassembled WGS sequence"/>
</dbReference>
<feature type="domain" description="F-box associated beta-propeller type 3" evidence="1">
    <location>
        <begin position="9"/>
        <end position="194"/>
    </location>
</feature>
<accession>D7MMU5</accession>
<dbReference type="NCBIfam" id="TIGR01640">
    <property type="entry name" value="F_box_assoc_1"/>
    <property type="match status" value="1"/>
</dbReference>
<dbReference type="InterPro" id="IPR017451">
    <property type="entry name" value="F-box-assoc_interact_dom"/>
</dbReference>
<dbReference type="PANTHER" id="PTHR31111">
    <property type="entry name" value="BNAA05G37150D PROTEIN-RELATED"/>
    <property type="match status" value="1"/>
</dbReference>
<evidence type="ECO:0000313" key="2">
    <source>
        <dbReference type="EMBL" id="EFH41069.1"/>
    </source>
</evidence>
<dbReference type="EMBL" id="GL348720">
    <property type="protein sequence ID" value="EFH41069.1"/>
    <property type="molecule type" value="Genomic_DNA"/>
</dbReference>
<dbReference type="Gramene" id="scaffold_802936.1">
    <property type="protein sequence ID" value="scaffold_802936.1"/>
    <property type="gene ID" value="scaffold_802936.1"/>
</dbReference>
<organism evidence="3">
    <name type="scientific">Arabidopsis lyrata subsp. lyrata</name>
    <name type="common">Lyre-leaved rock-cress</name>
    <dbReference type="NCBI Taxonomy" id="81972"/>
    <lineage>
        <taxon>Eukaryota</taxon>
        <taxon>Viridiplantae</taxon>
        <taxon>Streptophyta</taxon>
        <taxon>Embryophyta</taxon>
        <taxon>Tracheophyta</taxon>
        <taxon>Spermatophyta</taxon>
        <taxon>Magnoliopsida</taxon>
        <taxon>eudicotyledons</taxon>
        <taxon>Gunneridae</taxon>
        <taxon>Pentapetalae</taxon>
        <taxon>rosids</taxon>
        <taxon>malvids</taxon>
        <taxon>Brassicales</taxon>
        <taxon>Brassicaceae</taxon>
        <taxon>Camelineae</taxon>
        <taxon>Arabidopsis</taxon>
    </lineage>
</organism>
<dbReference type="Pfam" id="PF08268">
    <property type="entry name" value="FBA_3"/>
    <property type="match status" value="1"/>
</dbReference>
<dbReference type="HOGENOM" id="CLU_1379823_0_0_1"/>
<dbReference type="AlphaFoldDB" id="D7MMU5"/>
<proteinExistence type="predicted"/>
<dbReference type="PANTHER" id="PTHR31111:SF15">
    <property type="entry name" value="(RAPE) HYPOTHETICAL PROTEIN"/>
    <property type="match status" value="1"/>
</dbReference>
<protein>
    <recommendedName>
        <fullName evidence="1">F-box associated beta-propeller type 3 domain-containing protein</fullName>
    </recommendedName>
</protein>
<evidence type="ECO:0000313" key="3">
    <source>
        <dbReference type="Proteomes" id="UP000008694"/>
    </source>
</evidence>